<dbReference type="Pfam" id="PF02565">
    <property type="entry name" value="RecO_C"/>
    <property type="match status" value="1"/>
</dbReference>
<dbReference type="AlphaFoldDB" id="A0A1F5FH91"/>
<keyword evidence="5" id="KW-0234">DNA repair</keyword>
<evidence type="ECO:0000256" key="6">
    <source>
        <dbReference type="ARBA" id="ARBA00033409"/>
    </source>
</evidence>
<dbReference type="Pfam" id="PF11967">
    <property type="entry name" value="RecO_N"/>
    <property type="match status" value="1"/>
</dbReference>
<dbReference type="Gene3D" id="2.40.50.140">
    <property type="entry name" value="Nucleic acid-binding proteins"/>
    <property type="match status" value="1"/>
</dbReference>
<feature type="domain" description="DNA replication/recombination mediator RecO N-terminal" evidence="7">
    <location>
        <begin position="4"/>
        <end position="80"/>
    </location>
</feature>
<gene>
    <name evidence="8" type="ORF">A2368_04530</name>
</gene>
<accession>A0A1F5FH91</accession>
<proteinExistence type="inferred from homology"/>
<evidence type="ECO:0000313" key="8">
    <source>
        <dbReference type="EMBL" id="OGD78917.1"/>
    </source>
</evidence>
<keyword evidence="3" id="KW-0227">DNA damage</keyword>
<evidence type="ECO:0000256" key="3">
    <source>
        <dbReference type="ARBA" id="ARBA00022763"/>
    </source>
</evidence>
<dbReference type="InterPro" id="IPR012340">
    <property type="entry name" value="NA-bd_OB-fold"/>
</dbReference>
<evidence type="ECO:0000256" key="2">
    <source>
        <dbReference type="ARBA" id="ARBA00021310"/>
    </source>
</evidence>
<evidence type="ECO:0000259" key="7">
    <source>
        <dbReference type="Pfam" id="PF11967"/>
    </source>
</evidence>
<comment type="similarity">
    <text evidence="1">Belongs to the RecO family.</text>
</comment>
<dbReference type="GO" id="GO:0006302">
    <property type="term" value="P:double-strand break repair"/>
    <property type="evidence" value="ECO:0007669"/>
    <property type="project" value="TreeGrafter"/>
</dbReference>
<dbReference type="SUPFAM" id="SSF50249">
    <property type="entry name" value="Nucleic acid-binding proteins"/>
    <property type="match status" value="1"/>
</dbReference>
<dbReference type="Gene3D" id="1.20.1440.120">
    <property type="entry name" value="Recombination protein O, C-terminal domain"/>
    <property type="match status" value="1"/>
</dbReference>
<evidence type="ECO:0000256" key="1">
    <source>
        <dbReference type="ARBA" id="ARBA00007452"/>
    </source>
</evidence>
<evidence type="ECO:0000313" key="9">
    <source>
        <dbReference type="Proteomes" id="UP000176682"/>
    </source>
</evidence>
<dbReference type="NCBIfam" id="TIGR00613">
    <property type="entry name" value="reco"/>
    <property type="match status" value="1"/>
</dbReference>
<organism evidence="8 9">
    <name type="scientific">Candidatus Collierbacteria bacterium RIFOXYB1_FULL_49_13</name>
    <dbReference type="NCBI Taxonomy" id="1817728"/>
    <lineage>
        <taxon>Bacteria</taxon>
        <taxon>Candidatus Collieribacteriota</taxon>
    </lineage>
</organism>
<dbReference type="InterPro" id="IPR003717">
    <property type="entry name" value="RecO"/>
</dbReference>
<keyword evidence="4" id="KW-0233">DNA recombination</keyword>
<dbReference type="InterPro" id="IPR042242">
    <property type="entry name" value="RecO_C"/>
</dbReference>
<dbReference type="PANTHER" id="PTHR33991:SF1">
    <property type="entry name" value="DNA REPAIR PROTEIN RECO"/>
    <property type="match status" value="1"/>
</dbReference>
<dbReference type="GO" id="GO:0043590">
    <property type="term" value="C:bacterial nucleoid"/>
    <property type="evidence" value="ECO:0007669"/>
    <property type="project" value="TreeGrafter"/>
</dbReference>
<evidence type="ECO:0000256" key="4">
    <source>
        <dbReference type="ARBA" id="ARBA00023172"/>
    </source>
</evidence>
<dbReference type="InterPro" id="IPR022572">
    <property type="entry name" value="DNA_rep/recomb_RecO_N"/>
</dbReference>
<name>A0A1F5FH91_9BACT</name>
<dbReference type="EMBL" id="MFAM01000031">
    <property type="protein sequence ID" value="OGD78917.1"/>
    <property type="molecule type" value="Genomic_DNA"/>
</dbReference>
<dbReference type="GO" id="GO:0006310">
    <property type="term" value="P:DNA recombination"/>
    <property type="evidence" value="ECO:0007669"/>
    <property type="project" value="UniProtKB-KW"/>
</dbReference>
<reference evidence="8 9" key="1">
    <citation type="journal article" date="2016" name="Nat. Commun.">
        <title>Thousands of microbial genomes shed light on interconnected biogeochemical processes in an aquifer system.</title>
        <authorList>
            <person name="Anantharaman K."/>
            <person name="Brown C.T."/>
            <person name="Hug L.A."/>
            <person name="Sharon I."/>
            <person name="Castelle C.J."/>
            <person name="Probst A.J."/>
            <person name="Thomas B.C."/>
            <person name="Singh A."/>
            <person name="Wilkins M.J."/>
            <person name="Karaoz U."/>
            <person name="Brodie E.L."/>
            <person name="Williams K.H."/>
            <person name="Hubbard S.S."/>
            <person name="Banfield J.F."/>
        </authorList>
    </citation>
    <scope>NUCLEOTIDE SEQUENCE [LARGE SCALE GENOMIC DNA]</scope>
</reference>
<evidence type="ECO:0000256" key="5">
    <source>
        <dbReference type="ARBA" id="ARBA00023204"/>
    </source>
</evidence>
<protein>
    <recommendedName>
        <fullName evidence="2">DNA repair protein RecO</fullName>
    </recommendedName>
    <alternativeName>
        <fullName evidence="6">Recombination protein O</fullName>
    </alternativeName>
</protein>
<sequence>MIRHITDEGIVIRRFNRQEADRQLIIFTKNHGKISATAKGVRRPGSKKAGHLELFSHVQVELVNTHGYLTITQAASITTFPCLSSQLPLTRQAFIATEVLDRFTVFEENYTDLFLHYLEFLKRTNQADPASTDSHLSAFEVHLLQSLGFGLPETINPFTLKAFIESILDHPLRSTKV</sequence>
<dbReference type="PANTHER" id="PTHR33991">
    <property type="entry name" value="DNA REPAIR PROTEIN RECO"/>
    <property type="match status" value="1"/>
</dbReference>
<dbReference type="Proteomes" id="UP000176682">
    <property type="component" value="Unassembled WGS sequence"/>
</dbReference>
<comment type="caution">
    <text evidence="8">The sequence shown here is derived from an EMBL/GenBank/DDBJ whole genome shotgun (WGS) entry which is preliminary data.</text>
</comment>